<keyword evidence="2" id="KW-1185">Reference proteome</keyword>
<proteinExistence type="predicted"/>
<accession>A0A4R5TZC9</accession>
<name>A0A4R5TZC9_9MICC</name>
<reference evidence="1 2" key="1">
    <citation type="submission" date="2019-03" db="EMBL/GenBank/DDBJ databases">
        <title>Arthrobacter sp. nov., an bacterium isolated from biocrust in Mu Us Desert.</title>
        <authorList>
            <person name="Lixiong L."/>
        </authorList>
    </citation>
    <scope>NUCLEOTIDE SEQUENCE [LARGE SCALE GENOMIC DNA]</scope>
    <source>
        <strain evidence="1 2">SLN-3</strain>
    </source>
</reference>
<dbReference type="RefSeq" id="WP_133402943.1">
    <property type="nucleotide sequence ID" value="NZ_SMTK01000002.1"/>
</dbReference>
<evidence type="ECO:0008006" key="3">
    <source>
        <dbReference type="Google" id="ProtNLM"/>
    </source>
</evidence>
<protein>
    <recommendedName>
        <fullName evidence="3">HNH endonuclease</fullName>
    </recommendedName>
</protein>
<organism evidence="1 2">
    <name type="scientific">Arthrobacter crusticola</name>
    <dbReference type="NCBI Taxonomy" id="2547960"/>
    <lineage>
        <taxon>Bacteria</taxon>
        <taxon>Bacillati</taxon>
        <taxon>Actinomycetota</taxon>
        <taxon>Actinomycetes</taxon>
        <taxon>Micrococcales</taxon>
        <taxon>Micrococcaceae</taxon>
        <taxon>Arthrobacter</taxon>
    </lineage>
</organism>
<evidence type="ECO:0000313" key="1">
    <source>
        <dbReference type="EMBL" id="TDK26583.1"/>
    </source>
</evidence>
<evidence type="ECO:0000313" key="2">
    <source>
        <dbReference type="Proteomes" id="UP000295411"/>
    </source>
</evidence>
<dbReference type="Proteomes" id="UP000295411">
    <property type="component" value="Unassembled WGS sequence"/>
</dbReference>
<gene>
    <name evidence="1" type="ORF">E2F48_05180</name>
</gene>
<dbReference type="EMBL" id="SMTK01000002">
    <property type="protein sequence ID" value="TDK26583.1"/>
    <property type="molecule type" value="Genomic_DNA"/>
</dbReference>
<sequence length="232" mass="26637">MTHPKWNDPHLNFGTMIRGALWLLGEIGEGNTFTKEQLRNAFPGVSQVDRRIRDLRKYEWVILASTEDASLHTEEQRFVSAGVRVWEPEERRKVEILTITAKERQLTFAADGYQCVFCGIAGGESYSDSTTESAQLSVSRRPVRELSGDVRTQLVTECRRCRAGSADTEEYDLSRWLTDSDGLGEVERRTLKRWMARGRRGPTPIDRLWTAYLRLPSQSKEELRSKLNKEEA</sequence>
<comment type="caution">
    <text evidence="1">The sequence shown here is derived from an EMBL/GenBank/DDBJ whole genome shotgun (WGS) entry which is preliminary data.</text>
</comment>
<dbReference type="OrthoDB" id="3823469at2"/>
<dbReference type="AlphaFoldDB" id="A0A4R5TZC9"/>